<dbReference type="Proteomes" id="UP001601058">
    <property type="component" value="Unassembled WGS sequence"/>
</dbReference>
<protein>
    <recommendedName>
        <fullName evidence="4">Histidine kinase N-terminal 7TM region domain-containing protein</fullName>
    </recommendedName>
</protein>
<keyword evidence="1" id="KW-0812">Transmembrane</keyword>
<feature type="transmembrane region" description="Helical" evidence="1">
    <location>
        <begin position="93"/>
        <end position="111"/>
    </location>
</feature>
<feature type="transmembrane region" description="Helical" evidence="1">
    <location>
        <begin position="59"/>
        <end position="81"/>
    </location>
</feature>
<keyword evidence="1" id="KW-0472">Membrane</keyword>
<evidence type="ECO:0000256" key="1">
    <source>
        <dbReference type="SAM" id="Phobius"/>
    </source>
</evidence>
<evidence type="ECO:0000313" key="3">
    <source>
        <dbReference type="Proteomes" id="UP001601058"/>
    </source>
</evidence>
<sequence>MLGLIIAIILFNLLAFTINKRLNKNQLLHIWTFTIAFQAVTETYLDFKYHGYWYFTKEINWWVLPAFTILIPPVNIIFLNWYPFKQFFYKQILYIPCWVIAITLYELITLLPEPWGYFRHGWWRIGYSLLVNPFLLLAVLFYYKYVCKIENQTN</sequence>
<comment type="caution">
    <text evidence="2">The sequence shown here is derived from an EMBL/GenBank/DDBJ whole genome shotgun (WGS) entry which is preliminary data.</text>
</comment>
<keyword evidence="1" id="KW-1133">Transmembrane helix</keyword>
<gene>
    <name evidence="2" type="ORF">ACFYKT_06600</name>
</gene>
<evidence type="ECO:0000313" key="2">
    <source>
        <dbReference type="EMBL" id="MFE8696018.1"/>
    </source>
</evidence>
<name>A0ABW6JZ47_9BACI</name>
<accession>A0ABW6JZ47</accession>
<organism evidence="2 3">
    <name type="scientific">Cytobacillus mangrovibacter</name>
    <dbReference type="NCBI Taxonomy" id="3299024"/>
    <lineage>
        <taxon>Bacteria</taxon>
        <taxon>Bacillati</taxon>
        <taxon>Bacillota</taxon>
        <taxon>Bacilli</taxon>
        <taxon>Bacillales</taxon>
        <taxon>Bacillaceae</taxon>
        <taxon>Cytobacillus</taxon>
    </lineage>
</organism>
<proteinExistence type="predicted"/>
<keyword evidence="3" id="KW-1185">Reference proteome</keyword>
<evidence type="ECO:0008006" key="4">
    <source>
        <dbReference type="Google" id="ProtNLM"/>
    </source>
</evidence>
<dbReference type="EMBL" id="JBIACJ010000003">
    <property type="protein sequence ID" value="MFE8696018.1"/>
    <property type="molecule type" value="Genomic_DNA"/>
</dbReference>
<reference evidence="2 3" key="1">
    <citation type="submission" date="2024-08" db="EMBL/GenBank/DDBJ databases">
        <title>Two novel Cytobacillus novel species.</title>
        <authorList>
            <person name="Liu G."/>
        </authorList>
    </citation>
    <scope>NUCLEOTIDE SEQUENCE [LARGE SCALE GENOMIC DNA]</scope>
    <source>
        <strain evidence="2 3">FJAT-53684</strain>
    </source>
</reference>
<dbReference type="RefSeq" id="WP_389217223.1">
    <property type="nucleotide sequence ID" value="NZ_JBIACJ010000003.1"/>
</dbReference>
<feature type="transmembrane region" description="Helical" evidence="1">
    <location>
        <begin position="123"/>
        <end position="143"/>
    </location>
</feature>